<dbReference type="GO" id="GO:0005737">
    <property type="term" value="C:cytoplasm"/>
    <property type="evidence" value="ECO:0007669"/>
    <property type="project" value="TreeGrafter"/>
</dbReference>
<evidence type="ECO:0000259" key="3">
    <source>
        <dbReference type="Pfam" id="PF12631"/>
    </source>
</evidence>
<proteinExistence type="predicted"/>
<dbReference type="KEGG" id="phm:PSMK_15430"/>
<dbReference type="SUPFAM" id="SSF116878">
    <property type="entry name" value="TrmE connector domain"/>
    <property type="match status" value="1"/>
</dbReference>
<dbReference type="RefSeq" id="WP_014436920.1">
    <property type="nucleotide sequence ID" value="NC_017080.1"/>
</dbReference>
<feature type="domain" description="MnmE helical" evidence="3">
    <location>
        <begin position="127"/>
        <end position="420"/>
    </location>
</feature>
<feature type="domain" description="G" evidence="1">
    <location>
        <begin position="221"/>
        <end position="277"/>
    </location>
</feature>
<dbReference type="AlphaFoldDB" id="I0IEL4"/>
<name>I0IEL4_PHYMF</name>
<dbReference type="eggNOG" id="COG0486">
    <property type="taxonomic scope" value="Bacteria"/>
</dbReference>
<dbReference type="EMBL" id="AP012338">
    <property type="protein sequence ID" value="BAM03702.1"/>
    <property type="molecule type" value="Genomic_DNA"/>
</dbReference>
<dbReference type="GO" id="GO:0030488">
    <property type="term" value="P:tRNA methylation"/>
    <property type="evidence" value="ECO:0007669"/>
    <property type="project" value="TreeGrafter"/>
</dbReference>
<evidence type="ECO:0000259" key="1">
    <source>
        <dbReference type="Pfam" id="PF01926"/>
    </source>
</evidence>
<keyword evidence="5" id="KW-1185">Reference proteome</keyword>
<dbReference type="Gene3D" id="3.40.50.300">
    <property type="entry name" value="P-loop containing nucleotide triphosphate hydrolases"/>
    <property type="match status" value="2"/>
</dbReference>
<dbReference type="InterPro" id="IPR027417">
    <property type="entry name" value="P-loop_NTPase"/>
</dbReference>
<dbReference type="HOGENOM" id="CLU_019624_4_1_0"/>
<dbReference type="InterPro" id="IPR025867">
    <property type="entry name" value="MnmE_helical"/>
</dbReference>
<dbReference type="GO" id="GO:0002098">
    <property type="term" value="P:tRNA wobble uridine modification"/>
    <property type="evidence" value="ECO:0007669"/>
    <property type="project" value="TreeGrafter"/>
</dbReference>
<dbReference type="STRING" id="1142394.PSMK_15430"/>
<dbReference type="GO" id="GO:0005525">
    <property type="term" value="F:GTP binding"/>
    <property type="evidence" value="ECO:0007669"/>
    <property type="project" value="InterPro"/>
</dbReference>
<dbReference type="Pfam" id="PF01926">
    <property type="entry name" value="MMR_HSR1"/>
    <property type="match status" value="1"/>
</dbReference>
<sequence>MRDTIVAISSAPGASLLGLVRLSGTNAWAIGAAVLGSADRGRSEPQRPAVRGCFPAGLLPPLPALPILALWLPGPGSFTGEDTLEIEAAGNPSLLRRIVRAAVAAGAREAAPGEFSHRAYEAGRLSLLQAEGVAAAIAAQNDDELAAADRLRSGGLAAEVSAQRDRLTGLLGLVEAGIDFTDQEDVVPIAPADLDAGLAAVAAALASLAAAPAAAPAELPRVVLAGPPSAGKSSLFNALLGRERAVVDAAPHTTRDTLEEELPLPGGGRVLLVDTPGGGGTPAADADLLLWFGDEPPPRSPPHLRIHAKADAAPAPAGRLAASARTGAGLGGVREAIAASLDGRRTRAAAPALRDRHRADLAAAAGRLAGARRLLEAHGPALAHAELVADAMTAAIHRLGGLTGDLEPDDLIASVFATFCVGK</sequence>
<accession>I0IEL4</accession>
<evidence type="ECO:0000313" key="5">
    <source>
        <dbReference type="Proteomes" id="UP000007881"/>
    </source>
</evidence>
<feature type="domain" description="GTP-binding protein TrmE N-terminal" evidence="2">
    <location>
        <begin position="4"/>
        <end position="124"/>
    </location>
</feature>
<dbReference type="InterPro" id="IPR027266">
    <property type="entry name" value="TrmE/GcvT-like"/>
</dbReference>
<dbReference type="InterPro" id="IPR018948">
    <property type="entry name" value="GTP-bd_TrmE_N"/>
</dbReference>
<reference evidence="4 5" key="1">
    <citation type="submission" date="2012-02" db="EMBL/GenBank/DDBJ databases">
        <title>Complete genome sequence of Phycisphaera mikurensis NBRC 102666.</title>
        <authorList>
            <person name="Ankai A."/>
            <person name="Hosoyama A."/>
            <person name="Terui Y."/>
            <person name="Sekine M."/>
            <person name="Fukai R."/>
            <person name="Kato Y."/>
            <person name="Nakamura S."/>
            <person name="Yamada-Narita S."/>
            <person name="Kawakoshi A."/>
            <person name="Fukunaga Y."/>
            <person name="Yamazaki S."/>
            <person name="Fujita N."/>
        </authorList>
    </citation>
    <scope>NUCLEOTIDE SEQUENCE [LARGE SCALE GENOMIC DNA]</scope>
    <source>
        <strain evidence="5">NBRC 102666 / KCTC 22515 / FYK2301M01</strain>
    </source>
</reference>
<dbReference type="OrthoDB" id="9805918at2"/>
<dbReference type="InterPro" id="IPR006073">
    <property type="entry name" value="GTP-bd"/>
</dbReference>
<protein>
    <submittedName>
        <fullName evidence="4">tRNA modification GTPase MnmE</fullName>
    </submittedName>
</protein>
<dbReference type="PANTHER" id="PTHR42714">
    <property type="entry name" value="TRNA MODIFICATION GTPASE GTPBP3"/>
    <property type="match status" value="1"/>
</dbReference>
<dbReference type="Gene3D" id="3.30.1360.120">
    <property type="entry name" value="Probable tRNA modification gtpase trme, domain 1"/>
    <property type="match status" value="1"/>
</dbReference>
<dbReference type="SUPFAM" id="SSF103025">
    <property type="entry name" value="Folate-binding domain"/>
    <property type="match status" value="1"/>
</dbReference>
<dbReference type="Pfam" id="PF10396">
    <property type="entry name" value="TrmE_N"/>
    <property type="match status" value="1"/>
</dbReference>
<gene>
    <name evidence="4" type="primary">mnmE</name>
    <name evidence="4" type="ordered locus">PSMK_15430</name>
</gene>
<dbReference type="Proteomes" id="UP000007881">
    <property type="component" value="Chromosome"/>
</dbReference>
<dbReference type="SUPFAM" id="SSF52540">
    <property type="entry name" value="P-loop containing nucleoside triphosphate hydrolases"/>
    <property type="match status" value="1"/>
</dbReference>
<evidence type="ECO:0000259" key="2">
    <source>
        <dbReference type="Pfam" id="PF10396"/>
    </source>
</evidence>
<dbReference type="Gene3D" id="1.20.120.430">
    <property type="entry name" value="tRNA modification GTPase MnmE domain 2"/>
    <property type="match status" value="2"/>
</dbReference>
<organism evidence="4 5">
    <name type="scientific">Phycisphaera mikurensis (strain NBRC 102666 / KCTC 22515 / FYK2301M01)</name>
    <dbReference type="NCBI Taxonomy" id="1142394"/>
    <lineage>
        <taxon>Bacteria</taxon>
        <taxon>Pseudomonadati</taxon>
        <taxon>Planctomycetota</taxon>
        <taxon>Phycisphaerae</taxon>
        <taxon>Phycisphaerales</taxon>
        <taxon>Phycisphaeraceae</taxon>
        <taxon>Phycisphaera</taxon>
    </lineage>
</organism>
<dbReference type="Pfam" id="PF12631">
    <property type="entry name" value="MnmE_helical"/>
    <property type="match status" value="1"/>
</dbReference>
<dbReference type="PANTHER" id="PTHR42714:SF6">
    <property type="entry name" value="TRANSLATION INITIATION FACTOR IF-2"/>
    <property type="match status" value="1"/>
</dbReference>
<dbReference type="InterPro" id="IPR027368">
    <property type="entry name" value="MnmE_dom2"/>
</dbReference>
<evidence type="ECO:0000313" key="4">
    <source>
        <dbReference type="EMBL" id="BAM03702.1"/>
    </source>
</evidence>